<dbReference type="InterPro" id="IPR003736">
    <property type="entry name" value="PAAI_dom"/>
</dbReference>
<dbReference type="RefSeq" id="WP_183369524.1">
    <property type="nucleotide sequence ID" value="NZ_BAABHL010000128.1"/>
</dbReference>
<comment type="caution">
    <text evidence="4">The sequence shown here is derived from an EMBL/GenBank/DDBJ whole genome shotgun (WGS) entry which is preliminary data.</text>
</comment>
<feature type="domain" description="Thioesterase" evidence="3">
    <location>
        <begin position="49"/>
        <end position="120"/>
    </location>
</feature>
<dbReference type="GO" id="GO:0061522">
    <property type="term" value="F:1,4-dihydroxy-2-naphthoyl-CoA thioesterase activity"/>
    <property type="evidence" value="ECO:0007669"/>
    <property type="project" value="TreeGrafter"/>
</dbReference>
<evidence type="ECO:0000313" key="5">
    <source>
        <dbReference type="Proteomes" id="UP000551501"/>
    </source>
</evidence>
<dbReference type="Pfam" id="PF03061">
    <property type="entry name" value="4HBT"/>
    <property type="match status" value="1"/>
</dbReference>
<protein>
    <submittedName>
        <fullName evidence="4">Uncharacterized protein (TIGR00369 family)</fullName>
    </submittedName>
</protein>
<evidence type="ECO:0000259" key="3">
    <source>
        <dbReference type="Pfam" id="PF03061"/>
    </source>
</evidence>
<evidence type="ECO:0000256" key="2">
    <source>
        <dbReference type="ARBA" id="ARBA00022801"/>
    </source>
</evidence>
<keyword evidence="2" id="KW-0378">Hydrolase</keyword>
<accession>A0A840EVE8</accession>
<dbReference type="CDD" id="cd03443">
    <property type="entry name" value="PaaI_thioesterase"/>
    <property type="match status" value="1"/>
</dbReference>
<dbReference type="InterPro" id="IPR006683">
    <property type="entry name" value="Thioestr_dom"/>
</dbReference>
<dbReference type="AlphaFoldDB" id="A0A840EVE8"/>
<dbReference type="GO" id="GO:0005829">
    <property type="term" value="C:cytosol"/>
    <property type="evidence" value="ECO:0007669"/>
    <property type="project" value="TreeGrafter"/>
</dbReference>
<comment type="similarity">
    <text evidence="1">Belongs to the thioesterase PaaI family.</text>
</comment>
<dbReference type="PANTHER" id="PTHR43240:SF5">
    <property type="entry name" value="1,4-DIHYDROXY-2-NAPHTHOYL-COA THIOESTERASE 1"/>
    <property type="match status" value="1"/>
</dbReference>
<name>A0A840EVE8_9ACTN</name>
<gene>
    <name evidence="4" type="ORF">BKA16_000890</name>
</gene>
<dbReference type="Proteomes" id="UP000551501">
    <property type="component" value="Unassembled WGS sequence"/>
</dbReference>
<evidence type="ECO:0000256" key="1">
    <source>
        <dbReference type="ARBA" id="ARBA00008324"/>
    </source>
</evidence>
<reference evidence="4 5" key="1">
    <citation type="submission" date="2020-08" db="EMBL/GenBank/DDBJ databases">
        <title>Sequencing the genomes of 1000 actinobacteria strains.</title>
        <authorList>
            <person name="Klenk H.-P."/>
        </authorList>
    </citation>
    <scope>NUCLEOTIDE SEQUENCE [LARGE SCALE GENOMIC DNA]</scope>
    <source>
        <strain evidence="4 5">DSM 45298</strain>
    </source>
</reference>
<dbReference type="SUPFAM" id="SSF54637">
    <property type="entry name" value="Thioesterase/thiol ester dehydrase-isomerase"/>
    <property type="match status" value="1"/>
</dbReference>
<dbReference type="InterPro" id="IPR029069">
    <property type="entry name" value="HotDog_dom_sf"/>
</dbReference>
<dbReference type="PANTHER" id="PTHR43240">
    <property type="entry name" value="1,4-DIHYDROXY-2-NAPHTHOYL-COA THIOESTERASE 1"/>
    <property type="match status" value="1"/>
</dbReference>
<sequence>MTDTPALPDLGPDTASEFLKAAGFIVTVATGTRVEGHVDLGERHHTPWGVVHGGLYATIVESAGSIGASAAVVDRGQFAVGVHNATDFLRPSKGGRATVLAEPIQQGRIQQLWLVEITDAASGKTLARGQLRLQNVPLPE</sequence>
<proteinExistence type="inferred from homology"/>
<evidence type="ECO:0000313" key="4">
    <source>
        <dbReference type="EMBL" id="MBB4134338.1"/>
    </source>
</evidence>
<organism evidence="4 5">
    <name type="scientific">Gordonia humi</name>
    <dbReference type="NCBI Taxonomy" id="686429"/>
    <lineage>
        <taxon>Bacteria</taxon>
        <taxon>Bacillati</taxon>
        <taxon>Actinomycetota</taxon>
        <taxon>Actinomycetes</taxon>
        <taxon>Mycobacteriales</taxon>
        <taxon>Gordoniaceae</taxon>
        <taxon>Gordonia</taxon>
    </lineage>
</organism>
<dbReference type="Gene3D" id="3.10.129.10">
    <property type="entry name" value="Hotdog Thioesterase"/>
    <property type="match status" value="1"/>
</dbReference>
<keyword evidence="5" id="KW-1185">Reference proteome</keyword>
<dbReference type="NCBIfam" id="TIGR00369">
    <property type="entry name" value="unchar_dom_1"/>
    <property type="match status" value="1"/>
</dbReference>
<dbReference type="EMBL" id="JACIFP010000001">
    <property type="protein sequence ID" value="MBB4134338.1"/>
    <property type="molecule type" value="Genomic_DNA"/>
</dbReference>